<accession>A0ABV5R8Y5</accession>
<dbReference type="EMBL" id="JBHMCG010000084">
    <property type="protein sequence ID" value="MFB9574305.1"/>
    <property type="molecule type" value="Genomic_DNA"/>
</dbReference>
<name>A0ABV5R8Y5_9ACTN</name>
<evidence type="ECO:0000313" key="1">
    <source>
        <dbReference type="EMBL" id="MFB9574305.1"/>
    </source>
</evidence>
<gene>
    <name evidence="1" type="ORF">ACFFTL_18875</name>
</gene>
<dbReference type="RefSeq" id="WP_345518951.1">
    <property type="nucleotide sequence ID" value="NZ_BAAAXD010000051.1"/>
</dbReference>
<keyword evidence="2" id="KW-1185">Reference proteome</keyword>
<reference evidence="1 2" key="1">
    <citation type="submission" date="2024-09" db="EMBL/GenBank/DDBJ databases">
        <authorList>
            <person name="Sun Q."/>
            <person name="Mori K."/>
        </authorList>
    </citation>
    <scope>NUCLEOTIDE SEQUENCE [LARGE SCALE GENOMIC DNA]</scope>
    <source>
        <strain evidence="1 2">JCM 3331</strain>
    </source>
</reference>
<organism evidence="1 2">
    <name type="scientific">Streptomyces yanii</name>
    <dbReference type="NCBI Taxonomy" id="78510"/>
    <lineage>
        <taxon>Bacteria</taxon>
        <taxon>Bacillati</taxon>
        <taxon>Actinomycetota</taxon>
        <taxon>Actinomycetes</taxon>
        <taxon>Kitasatosporales</taxon>
        <taxon>Streptomycetaceae</taxon>
        <taxon>Streptomyces</taxon>
    </lineage>
</organism>
<dbReference type="Proteomes" id="UP001589710">
    <property type="component" value="Unassembled WGS sequence"/>
</dbReference>
<evidence type="ECO:0000313" key="2">
    <source>
        <dbReference type="Proteomes" id="UP001589710"/>
    </source>
</evidence>
<sequence length="138" mass="15236">MDSGKTTDLRDGRLFLPNRTVLLADPVRIRLAAYLDYRNRCWPRTANPHLFVSQTTGCGVEPVSHVWINDVLGMPTSRLREDRLLHEAEAIGGDPLRICDLFGLSVGAALRYTGTIDQPGPIEHSLRNVGPAPRPGPE</sequence>
<protein>
    <submittedName>
        <fullName evidence="1">Uncharacterized protein</fullName>
    </submittedName>
</protein>
<proteinExistence type="predicted"/>
<comment type="caution">
    <text evidence="1">The sequence shown here is derived from an EMBL/GenBank/DDBJ whole genome shotgun (WGS) entry which is preliminary data.</text>
</comment>